<gene>
    <name evidence="3" type="ORF">THAPSDRAFT_25831</name>
</gene>
<feature type="region of interest" description="Disordered" evidence="1">
    <location>
        <begin position="99"/>
        <end position="127"/>
    </location>
</feature>
<dbReference type="HOGENOM" id="CLU_509534_0_0_1"/>
<evidence type="ECO:0000313" key="3">
    <source>
        <dbReference type="EMBL" id="EED87445.1"/>
    </source>
</evidence>
<dbReference type="AlphaFoldDB" id="B8CG81"/>
<feature type="region of interest" description="Disordered" evidence="1">
    <location>
        <begin position="1"/>
        <end position="45"/>
    </location>
</feature>
<dbReference type="Proteomes" id="UP000001449">
    <property type="component" value="Chromosome 23"/>
</dbReference>
<reference evidence="3 4" key="1">
    <citation type="journal article" date="2004" name="Science">
        <title>The genome of the diatom Thalassiosira pseudonana: ecology, evolution, and metabolism.</title>
        <authorList>
            <person name="Armbrust E.V."/>
            <person name="Berges J.A."/>
            <person name="Bowler C."/>
            <person name="Green B.R."/>
            <person name="Martinez D."/>
            <person name="Putnam N.H."/>
            <person name="Zhou S."/>
            <person name="Allen A.E."/>
            <person name="Apt K.E."/>
            <person name="Bechner M."/>
            <person name="Brzezinski M.A."/>
            <person name="Chaal B.K."/>
            <person name="Chiovitti A."/>
            <person name="Davis A.K."/>
            <person name="Demarest M.S."/>
            <person name="Detter J.C."/>
            <person name="Glavina T."/>
            <person name="Goodstein D."/>
            <person name="Hadi M.Z."/>
            <person name="Hellsten U."/>
            <person name="Hildebrand M."/>
            <person name="Jenkins B.D."/>
            <person name="Jurka J."/>
            <person name="Kapitonov V.V."/>
            <person name="Kroger N."/>
            <person name="Lau W.W."/>
            <person name="Lane T.W."/>
            <person name="Larimer F.W."/>
            <person name="Lippmeier J.C."/>
            <person name="Lucas S."/>
            <person name="Medina M."/>
            <person name="Montsant A."/>
            <person name="Obornik M."/>
            <person name="Parker M.S."/>
            <person name="Palenik B."/>
            <person name="Pazour G.J."/>
            <person name="Richardson P.M."/>
            <person name="Rynearson T.A."/>
            <person name="Saito M.A."/>
            <person name="Schwartz D.C."/>
            <person name="Thamatrakoln K."/>
            <person name="Valentin K."/>
            <person name="Vardi A."/>
            <person name="Wilkerson F.P."/>
            <person name="Rokhsar D.S."/>
        </authorList>
    </citation>
    <scope>NUCLEOTIDE SEQUENCE [LARGE SCALE GENOMIC DNA]</scope>
    <source>
        <strain evidence="3 4">CCMP1335</strain>
    </source>
</reference>
<keyword evidence="2" id="KW-1133">Transmembrane helix</keyword>
<dbReference type="InParanoid" id="B8CG81"/>
<feature type="region of interest" description="Disordered" evidence="1">
    <location>
        <begin position="513"/>
        <end position="535"/>
    </location>
</feature>
<accession>B8CG81</accession>
<dbReference type="GeneID" id="7442637"/>
<name>B8CG81_THAPS</name>
<keyword evidence="2" id="KW-0472">Membrane</keyword>
<feature type="compositionally biased region" description="Polar residues" evidence="1">
    <location>
        <begin position="1"/>
        <end position="17"/>
    </location>
</feature>
<feature type="compositionally biased region" description="Polar residues" evidence="1">
    <location>
        <begin position="526"/>
        <end position="535"/>
    </location>
</feature>
<proteinExistence type="predicted"/>
<evidence type="ECO:0000313" key="4">
    <source>
        <dbReference type="Proteomes" id="UP000001449"/>
    </source>
</evidence>
<dbReference type="PaxDb" id="35128-Thaps25831"/>
<dbReference type="RefSeq" id="XP_002295141.1">
    <property type="nucleotide sequence ID" value="XM_002295105.1"/>
</dbReference>
<keyword evidence="4" id="KW-1185">Reference proteome</keyword>
<feature type="compositionally biased region" description="Polar residues" evidence="1">
    <location>
        <begin position="115"/>
        <end position="126"/>
    </location>
</feature>
<organism evidence="3 4">
    <name type="scientific">Thalassiosira pseudonana</name>
    <name type="common">Marine diatom</name>
    <name type="synonym">Cyclotella nana</name>
    <dbReference type="NCBI Taxonomy" id="35128"/>
    <lineage>
        <taxon>Eukaryota</taxon>
        <taxon>Sar</taxon>
        <taxon>Stramenopiles</taxon>
        <taxon>Ochrophyta</taxon>
        <taxon>Bacillariophyta</taxon>
        <taxon>Coscinodiscophyceae</taxon>
        <taxon>Thalassiosirophycidae</taxon>
        <taxon>Thalassiosirales</taxon>
        <taxon>Thalassiosiraceae</taxon>
        <taxon>Thalassiosira</taxon>
    </lineage>
</organism>
<keyword evidence="2" id="KW-0812">Transmembrane</keyword>
<protein>
    <submittedName>
        <fullName evidence="3">Uncharacterized protein</fullName>
    </submittedName>
</protein>
<feature type="transmembrane region" description="Helical" evidence="2">
    <location>
        <begin position="289"/>
        <end position="316"/>
    </location>
</feature>
<dbReference type="KEGG" id="tps:THAPSDRAFT_25831"/>
<feature type="compositionally biased region" description="Polar residues" evidence="1">
    <location>
        <begin position="462"/>
        <end position="475"/>
    </location>
</feature>
<sequence>MHPNSGQLHISQSPSESMSRRPKRAKTSDSSSPPSPPVAELPPPFASAPVVVNDAVMEQLQHQSSTIASLNESVAHLRSMVNDLITSHSSLKKEVAVLRAASEQSQPHAPLAPTNEGNMMQQQQQVPHLPTMNAIQTERDSSLQLAATTYRLSPPAAAAAINDTTSRTTDEETDAIIADLKEKKQWPVKRNAFKRFSEDASLIKVRFHRSLKYQHLPVRITGDTKEGRLNCKLCAKKDVSRNTAWMCSSCEMPLCETIDLGSFSMIGCGARKRSQDIDSTASFNVSAGAILLAFGVPRVVLVAIFVAFGGWLFLVLDTLPTQLNRIHQQLHRKQLSPLASSNDNMNDLNDPSAVQMQRAVEAVAAEAADSLRVQVADRPPVAVGVAAAEPVKEDVLDQMHIDALVAAEPINVNEDDPVSVAACLRQVQSQLQQQIQVILAMKDKINELTVQRDTIQRELDSIKSSSKAPRTSTARGTPLPRNAAAMAHPLSHLGVTQDSTDVEIDAIFHAKKGGQLGGSQWPREAYSSSGPDSTH</sequence>
<evidence type="ECO:0000256" key="2">
    <source>
        <dbReference type="SAM" id="Phobius"/>
    </source>
</evidence>
<evidence type="ECO:0000256" key="1">
    <source>
        <dbReference type="SAM" id="MobiDB-lite"/>
    </source>
</evidence>
<reference evidence="3 4" key="2">
    <citation type="journal article" date="2008" name="Nature">
        <title>The Phaeodactylum genome reveals the evolutionary history of diatom genomes.</title>
        <authorList>
            <person name="Bowler C."/>
            <person name="Allen A.E."/>
            <person name="Badger J.H."/>
            <person name="Grimwood J."/>
            <person name="Jabbari K."/>
            <person name="Kuo A."/>
            <person name="Maheswari U."/>
            <person name="Martens C."/>
            <person name="Maumus F."/>
            <person name="Otillar R.P."/>
            <person name="Rayko E."/>
            <person name="Salamov A."/>
            <person name="Vandepoele K."/>
            <person name="Beszteri B."/>
            <person name="Gruber A."/>
            <person name="Heijde M."/>
            <person name="Katinka M."/>
            <person name="Mock T."/>
            <person name="Valentin K."/>
            <person name="Verret F."/>
            <person name="Berges J.A."/>
            <person name="Brownlee C."/>
            <person name="Cadoret J.P."/>
            <person name="Chiovitti A."/>
            <person name="Choi C.J."/>
            <person name="Coesel S."/>
            <person name="De Martino A."/>
            <person name="Detter J.C."/>
            <person name="Durkin C."/>
            <person name="Falciatore A."/>
            <person name="Fournet J."/>
            <person name="Haruta M."/>
            <person name="Huysman M.J."/>
            <person name="Jenkins B.D."/>
            <person name="Jiroutova K."/>
            <person name="Jorgensen R.E."/>
            <person name="Joubert Y."/>
            <person name="Kaplan A."/>
            <person name="Kroger N."/>
            <person name="Kroth P.G."/>
            <person name="La Roche J."/>
            <person name="Lindquist E."/>
            <person name="Lommer M."/>
            <person name="Martin-Jezequel V."/>
            <person name="Lopez P.J."/>
            <person name="Lucas S."/>
            <person name="Mangogna M."/>
            <person name="McGinnis K."/>
            <person name="Medlin L.K."/>
            <person name="Montsant A."/>
            <person name="Oudot-Le Secq M.P."/>
            <person name="Napoli C."/>
            <person name="Obornik M."/>
            <person name="Parker M.S."/>
            <person name="Petit J.L."/>
            <person name="Porcel B.M."/>
            <person name="Poulsen N."/>
            <person name="Robison M."/>
            <person name="Rychlewski L."/>
            <person name="Rynearson T.A."/>
            <person name="Schmutz J."/>
            <person name="Shapiro H."/>
            <person name="Siaut M."/>
            <person name="Stanley M."/>
            <person name="Sussman M.R."/>
            <person name="Taylor A.R."/>
            <person name="Vardi A."/>
            <person name="von Dassow P."/>
            <person name="Vyverman W."/>
            <person name="Willis A."/>
            <person name="Wyrwicz L.S."/>
            <person name="Rokhsar D.S."/>
            <person name="Weissenbach J."/>
            <person name="Armbrust E.V."/>
            <person name="Green B.R."/>
            <person name="Van de Peer Y."/>
            <person name="Grigoriev I.V."/>
        </authorList>
    </citation>
    <scope>NUCLEOTIDE SEQUENCE [LARGE SCALE GENOMIC DNA]</scope>
    <source>
        <strain evidence="3 4">CCMP1335</strain>
    </source>
</reference>
<dbReference type="EMBL" id="CM000654">
    <property type="protein sequence ID" value="EED87445.1"/>
    <property type="molecule type" value="Genomic_DNA"/>
</dbReference>
<feature type="region of interest" description="Disordered" evidence="1">
    <location>
        <begin position="460"/>
        <end position="480"/>
    </location>
</feature>
<feature type="compositionally biased region" description="Pro residues" evidence="1">
    <location>
        <begin position="33"/>
        <end position="45"/>
    </location>
</feature>